<accession>A0A8J4UQ11</accession>
<dbReference type="InterPro" id="IPR026082">
    <property type="entry name" value="ABCA"/>
</dbReference>
<dbReference type="Gene3D" id="3.40.50.300">
    <property type="entry name" value="P-loop containing nucleotide triphosphate hydrolases"/>
    <property type="match status" value="1"/>
</dbReference>
<dbReference type="InterPro" id="IPR017871">
    <property type="entry name" value="ABC_transporter-like_CS"/>
</dbReference>
<sequence>MSLYWNQFKSIIKKNFILQSRQIKTNVFQALFPVLIMITLVMLYYILLQVAQQGAKQSSRYASDPVFYHMNKTTLGPFIDSSRYAVVQPPQGSLNVGNLSEGLMSLLPQHNSTFYMMILTNGVYNPIPVNYSLPLLDYFSNSQSVEQAALSYFQENVNAQLPVPWFYNESNIPDYQGIYFNEFTPTTLDFTLENFASVYGQSSLYKSSFLSSESRYGWVLMNSMNNAFLKIHTNSNFSFSATLGAYQMPDDKDINLFLYIMGICTIPVAISFIFPVFVYHLVSEKKEKHTSLMGLMGLKTWVYNLSTATFFYCLYAVVMLIIFIIGLSCKIPFFLADFGRLFTLFVFYGFTLVSFAFFISSFFWSPKPAVIVAYILTLILSGAGGLVDLFTYAGQLQSFAFLIFPPFAFEHGLFILFLFQNDQTGDYHYTLYPENDSISQFSQVILSFFIQSIGFMVLGVYLGNVLPKEHGYSYPVLYPFTQLLERIKSIKMIPRQEYQILLEPINNCDLTITLEEPFEEDSDCKSERAAAQIHTSVNQHILRAVNLKKIYNRGGLVKEALVNFCLLGRQGEILGLLGPNGAGKSTFIHLLCGMYTPTSGEAFIGGYRITDQMDKIYSIINFCSQHDILYEDLTIEEHLEFYINLKQCPPAGISLGTIINDILDEILLKVNLTEHRNKKVKQLSGGQKRRVSIAISLIGNNKLLLLDEPTSGLDPETRRSIWDIIESIKHDKTILITTHNMQEAETLCSKIAIVASGKLQCVGSPIHLKTKFGSGFRIDISSSDIQNNQVIIDRVSSTVPQAVLQESINGEEIVFLVPKQADISRLLDLFDNEKKQIGIKDWGISQSSLEEVFMKIVEAEEIVR</sequence>
<evidence type="ECO:0000256" key="5">
    <source>
        <dbReference type="ARBA" id="ARBA00022741"/>
    </source>
</evidence>
<keyword evidence="4 9" id="KW-0812">Transmembrane</keyword>
<evidence type="ECO:0000256" key="8">
    <source>
        <dbReference type="ARBA" id="ARBA00023136"/>
    </source>
</evidence>
<evidence type="ECO:0000256" key="4">
    <source>
        <dbReference type="ARBA" id="ARBA00022692"/>
    </source>
</evidence>
<dbReference type="GO" id="GO:0030587">
    <property type="term" value="P:sorocarp development"/>
    <property type="evidence" value="ECO:0007669"/>
    <property type="project" value="UniProtKB-ARBA"/>
</dbReference>
<dbReference type="GO" id="GO:0005524">
    <property type="term" value="F:ATP binding"/>
    <property type="evidence" value="ECO:0007669"/>
    <property type="project" value="UniProtKB-KW"/>
</dbReference>
<dbReference type="CDD" id="cd03263">
    <property type="entry name" value="ABC_subfamily_A"/>
    <property type="match status" value="1"/>
</dbReference>
<dbReference type="GO" id="GO:0140359">
    <property type="term" value="F:ABC-type transporter activity"/>
    <property type="evidence" value="ECO:0007669"/>
    <property type="project" value="InterPro"/>
</dbReference>
<feature type="transmembrane region" description="Helical" evidence="9">
    <location>
        <begin position="27"/>
        <end position="48"/>
    </location>
</feature>
<dbReference type="GO" id="GO:0016887">
    <property type="term" value="F:ATP hydrolysis activity"/>
    <property type="evidence" value="ECO:0007669"/>
    <property type="project" value="InterPro"/>
</dbReference>
<keyword evidence="8 9" id="KW-0472">Membrane</keyword>
<proteinExistence type="inferred from homology"/>
<dbReference type="InterPro" id="IPR003439">
    <property type="entry name" value="ABC_transporter-like_ATP-bd"/>
</dbReference>
<keyword evidence="6" id="KW-0067">ATP-binding</keyword>
<name>A0A8J4UQ11_9MYCE</name>
<evidence type="ECO:0000256" key="6">
    <source>
        <dbReference type="ARBA" id="ARBA00022840"/>
    </source>
</evidence>
<evidence type="ECO:0000256" key="7">
    <source>
        <dbReference type="ARBA" id="ARBA00022989"/>
    </source>
</evidence>
<dbReference type="GO" id="GO:0016020">
    <property type="term" value="C:membrane"/>
    <property type="evidence" value="ECO:0007669"/>
    <property type="project" value="UniProtKB-SubCell"/>
</dbReference>
<dbReference type="PROSITE" id="PS50893">
    <property type="entry name" value="ABC_TRANSPORTER_2"/>
    <property type="match status" value="1"/>
</dbReference>
<comment type="subcellular location">
    <subcellularLocation>
        <location evidence="1">Membrane</location>
        <topology evidence="1">Multi-pass membrane protein</topology>
    </subcellularLocation>
</comment>
<evidence type="ECO:0000256" key="3">
    <source>
        <dbReference type="ARBA" id="ARBA00022448"/>
    </source>
</evidence>
<feature type="transmembrane region" description="Helical" evidence="9">
    <location>
        <begin position="341"/>
        <end position="364"/>
    </location>
</feature>
<feature type="transmembrane region" description="Helical" evidence="9">
    <location>
        <begin position="370"/>
        <end position="392"/>
    </location>
</feature>
<dbReference type="FunFam" id="3.40.50.300:FF:000335">
    <property type="entry name" value="ATP binding cassette subfamily A member 5"/>
    <property type="match status" value="1"/>
</dbReference>
<keyword evidence="5" id="KW-0547">Nucleotide-binding</keyword>
<keyword evidence="12" id="KW-1185">Reference proteome</keyword>
<dbReference type="SUPFAM" id="SSF52540">
    <property type="entry name" value="P-loop containing nucleoside triphosphate hydrolases"/>
    <property type="match status" value="1"/>
</dbReference>
<dbReference type="Pfam" id="PF00005">
    <property type="entry name" value="ABC_tran"/>
    <property type="match status" value="1"/>
</dbReference>
<dbReference type="AlphaFoldDB" id="A0A8J4UQ11"/>
<reference evidence="11" key="1">
    <citation type="submission" date="2020-01" db="EMBL/GenBank/DDBJ databases">
        <title>Development of genomics and gene disruption for Polysphondylium violaceum indicates a role for the polyketide synthase stlB in stalk morphogenesis.</title>
        <authorList>
            <person name="Narita B."/>
            <person name="Kawabe Y."/>
            <person name="Kin K."/>
            <person name="Saito T."/>
            <person name="Gibbs R."/>
            <person name="Kuspa A."/>
            <person name="Muzny D."/>
            <person name="Queller D."/>
            <person name="Richards S."/>
            <person name="Strassman J."/>
            <person name="Sucgang R."/>
            <person name="Worley K."/>
            <person name="Schaap P."/>
        </authorList>
    </citation>
    <scope>NUCLEOTIDE SEQUENCE</scope>
    <source>
        <strain evidence="11">QSvi11</strain>
    </source>
</reference>
<dbReference type="SMART" id="SM00382">
    <property type="entry name" value="AAA"/>
    <property type="match status" value="1"/>
</dbReference>
<dbReference type="OrthoDB" id="18054at2759"/>
<dbReference type="InterPro" id="IPR013525">
    <property type="entry name" value="ABC2_TM"/>
</dbReference>
<evidence type="ECO:0000313" key="12">
    <source>
        <dbReference type="Proteomes" id="UP000695562"/>
    </source>
</evidence>
<dbReference type="EMBL" id="AJWJ01000558">
    <property type="protein sequence ID" value="KAF2070006.1"/>
    <property type="molecule type" value="Genomic_DNA"/>
</dbReference>
<gene>
    <name evidence="11" type="ORF">CYY_008676</name>
</gene>
<dbReference type="InterPro" id="IPR003593">
    <property type="entry name" value="AAA+_ATPase"/>
</dbReference>
<evidence type="ECO:0000259" key="10">
    <source>
        <dbReference type="PROSITE" id="PS50893"/>
    </source>
</evidence>
<feature type="domain" description="ABC transporter" evidence="10">
    <location>
        <begin position="542"/>
        <end position="781"/>
    </location>
</feature>
<feature type="transmembrane region" description="Helical" evidence="9">
    <location>
        <begin position="256"/>
        <end position="281"/>
    </location>
</feature>
<keyword evidence="3" id="KW-0813">Transport</keyword>
<dbReference type="Pfam" id="PF12698">
    <property type="entry name" value="ABC2_membrane_3"/>
    <property type="match status" value="1"/>
</dbReference>
<organism evidence="11 12">
    <name type="scientific">Polysphondylium violaceum</name>
    <dbReference type="NCBI Taxonomy" id="133409"/>
    <lineage>
        <taxon>Eukaryota</taxon>
        <taxon>Amoebozoa</taxon>
        <taxon>Evosea</taxon>
        <taxon>Eumycetozoa</taxon>
        <taxon>Dictyostelia</taxon>
        <taxon>Dictyosteliales</taxon>
        <taxon>Dictyosteliaceae</taxon>
        <taxon>Polysphondylium</taxon>
    </lineage>
</organism>
<dbReference type="PANTHER" id="PTHR19229">
    <property type="entry name" value="ATP-BINDING CASSETTE TRANSPORTER SUBFAMILY A ABCA"/>
    <property type="match status" value="1"/>
</dbReference>
<evidence type="ECO:0000256" key="1">
    <source>
        <dbReference type="ARBA" id="ARBA00004141"/>
    </source>
</evidence>
<dbReference type="GO" id="GO:0005319">
    <property type="term" value="F:lipid transporter activity"/>
    <property type="evidence" value="ECO:0007669"/>
    <property type="project" value="TreeGrafter"/>
</dbReference>
<keyword evidence="7 9" id="KW-1133">Transmembrane helix</keyword>
<dbReference type="Proteomes" id="UP000695562">
    <property type="component" value="Unassembled WGS sequence"/>
</dbReference>
<evidence type="ECO:0000256" key="9">
    <source>
        <dbReference type="SAM" id="Phobius"/>
    </source>
</evidence>
<comment type="caution">
    <text evidence="11">The sequence shown here is derived from an EMBL/GenBank/DDBJ whole genome shotgun (WGS) entry which is preliminary data.</text>
</comment>
<evidence type="ECO:0000313" key="11">
    <source>
        <dbReference type="EMBL" id="KAF2070006.1"/>
    </source>
</evidence>
<evidence type="ECO:0000256" key="2">
    <source>
        <dbReference type="ARBA" id="ARBA00008869"/>
    </source>
</evidence>
<dbReference type="InterPro" id="IPR027417">
    <property type="entry name" value="P-loop_NTPase"/>
</dbReference>
<feature type="transmembrane region" description="Helical" evidence="9">
    <location>
        <begin position="440"/>
        <end position="462"/>
    </location>
</feature>
<dbReference type="PROSITE" id="PS00211">
    <property type="entry name" value="ABC_TRANSPORTER_1"/>
    <property type="match status" value="1"/>
</dbReference>
<protein>
    <recommendedName>
        <fullName evidence="10">ABC transporter domain-containing protein</fullName>
    </recommendedName>
</protein>
<feature type="transmembrane region" description="Helical" evidence="9">
    <location>
        <begin position="301"/>
        <end position="329"/>
    </location>
</feature>
<comment type="similarity">
    <text evidence="2">Belongs to the ABC transporter superfamily. ABCA family.</text>
</comment>
<feature type="transmembrane region" description="Helical" evidence="9">
    <location>
        <begin position="399"/>
        <end position="420"/>
    </location>
</feature>